<protein>
    <submittedName>
        <fullName evidence="4">Uncharacterized protein</fullName>
    </submittedName>
</protein>
<reference evidence="4" key="2">
    <citation type="submission" date="2015-08" db="UniProtKB">
        <authorList>
            <consortium name="WormBaseParasite"/>
        </authorList>
    </citation>
    <scope>IDENTIFICATION</scope>
</reference>
<evidence type="ECO:0000256" key="1">
    <source>
        <dbReference type="SAM" id="Phobius"/>
    </source>
</evidence>
<feature type="transmembrane region" description="Helical" evidence="1">
    <location>
        <begin position="174"/>
        <end position="193"/>
    </location>
</feature>
<organism evidence="3 4">
    <name type="scientific">Strongyloides venezuelensis</name>
    <name type="common">Threadworm</name>
    <dbReference type="NCBI Taxonomy" id="75913"/>
    <lineage>
        <taxon>Eukaryota</taxon>
        <taxon>Metazoa</taxon>
        <taxon>Ecdysozoa</taxon>
        <taxon>Nematoda</taxon>
        <taxon>Chromadorea</taxon>
        <taxon>Rhabditida</taxon>
        <taxon>Tylenchina</taxon>
        <taxon>Panagrolaimomorpha</taxon>
        <taxon>Strongyloidoidea</taxon>
        <taxon>Strongyloididae</taxon>
        <taxon>Strongyloides</taxon>
    </lineage>
</organism>
<evidence type="ECO:0000313" key="3">
    <source>
        <dbReference type="Proteomes" id="UP000035680"/>
    </source>
</evidence>
<dbReference type="AlphaFoldDB" id="A0A0K0FQI3"/>
<keyword evidence="1" id="KW-1133">Transmembrane helix</keyword>
<keyword evidence="2" id="KW-0732">Signal</keyword>
<feature type="chain" id="PRO_5005330018" evidence="2">
    <location>
        <begin position="19"/>
        <end position="199"/>
    </location>
</feature>
<feature type="signal peptide" evidence="2">
    <location>
        <begin position="1"/>
        <end position="18"/>
    </location>
</feature>
<evidence type="ECO:0000313" key="4">
    <source>
        <dbReference type="WBParaSite" id="SVE_1184000.1"/>
    </source>
</evidence>
<name>A0A0K0FQI3_STRVS</name>
<sequence>MNILHILTIFLSIFFAYGGVYDSTIPLEISQVLKNNTKFVSRIPAESSFRTERKFTDSKLYTSPVCYSYLSSNGNWNNGQYDSVTCNFNSLDKCISIVANIGVTKYIYLGCASNVLLSEGYDPWAYYIDDGCRNNFITVDGQETLATVCGCSFNFCNTERFYHDNGISSISQKVSLLFIIAFFILKVVLIDSITNSEVF</sequence>
<proteinExistence type="predicted"/>
<reference evidence="3" key="1">
    <citation type="submission" date="2014-07" db="EMBL/GenBank/DDBJ databases">
        <authorList>
            <person name="Martin A.A"/>
            <person name="De Silva N."/>
        </authorList>
    </citation>
    <scope>NUCLEOTIDE SEQUENCE</scope>
</reference>
<evidence type="ECO:0000256" key="2">
    <source>
        <dbReference type="SAM" id="SignalP"/>
    </source>
</evidence>
<keyword evidence="3" id="KW-1185">Reference proteome</keyword>
<dbReference type="Proteomes" id="UP000035680">
    <property type="component" value="Unassembled WGS sequence"/>
</dbReference>
<accession>A0A0K0FQI3</accession>
<keyword evidence="1" id="KW-0812">Transmembrane</keyword>
<keyword evidence="1" id="KW-0472">Membrane</keyword>
<dbReference type="WBParaSite" id="SVE_1184000.1">
    <property type="protein sequence ID" value="SVE_1184000.1"/>
    <property type="gene ID" value="SVE_1184000"/>
</dbReference>